<organism evidence="1 2">
    <name type="scientific">Rhizobium jaguaris</name>
    <dbReference type="NCBI Taxonomy" id="1312183"/>
    <lineage>
        <taxon>Bacteria</taxon>
        <taxon>Pseudomonadati</taxon>
        <taxon>Pseudomonadota</taxon>
        <taxon>Alphaproteobacteria</taxon>
        <taxon>Hyphomicrobiales</taxon>
        <taxon>Rhizobiaceae</taxon>
        <taxon>Rhizobium/Agrobacterium group</taxon>
        <taxon>Rhizobium</taxon>
    </lineage>
</organism>
<dbReference type="AlphaFoldDB" id="A0A387FWV0"/>
<evidence type="ECO:0000313" key="1">
    <source>
        <dbReference type="EMBL" id="AYG60012.1"/>
    </source>
</evidence>
<dbReference type="KEGG" id="rjg:CCGE525_15230"/>
<protein>
    <submittedName>
        <fullName evidence="1">Uncharacterized protein</fullName>
    </submittedName>
</protein>
<keyword evidence="2" id="KW-1185">Reference proteome</keyword>
<name>A0A387FWV0_9HYPH</name>
<reference evidence="1 2" key="1">
    <citation type="submission" date="2018-10" db="EMBL/GenBank/DDBJ databases">
        <title>Rhizobium etli, R. leguminosarum and a new Rhizobium genospecies from Phaseolus dumosus.</title>
        <authorList>
            <person name="Ramirez-Puebla S.T."/>
            <person name="Rogel-Hernandez M.A."/>
            <person name="Guerrero G."/>
            <person name="Ormeno-Orrillo E."/>
            <person name="Martinez-Romero J.C."/>
            <person name="Negrete-Yankelevich S."/>
            <person name="Martinez-Romero E."/>
        </authorList>
    </citation>
    <scope>NUCLEOTIDE SEQUENCE [LARGE SCALE GENOMIC DNA]</scope>
    <source>
        <strain evidence="1 2">CCGE525</strain>
    </source>
</reference>
<proteinExistence type="predicted"/>
<gene>
    <name evidence="1" type="ORF">CCGE525_15230</name>
</gene>
<dbReference type="EMBL" id="CP032694">
    <property type="protein sequence ID" value="AYG60012.1"/>
    <property type="molecule type" value="Genomic_DNA"/>
</dbReference>
<accession>A0A387FWV0</accession>
<dbReference type="OrthoDB" id="9781892at2"/>
<sequence length="360" mass="39382">MLHIYLDTALLAIPNYAYGMTSAEVQELLDRVTHFSTILSEKLPLRIVVADDAESELDQDFPTHESIQEFLEQEQLTDFYSTNDLLSQYLTILGKASRPIDLGTFEVHQASDFSSDPELPPGLGPADLLAESQRVFATVAVRADASATAWWVGSAMNGTSNQSFDVSASVVAASHDPAPVDGALPFSFTRAARTIERLKDLVDSNSAEVLWKAARSPEELHMAITLGALAVRRSMHPESGLEDLLTFTVGTEFAASLITHQCGGSQNYSSTTFQRCCQVIADIGVVETKIMGRPTQIRREADNSGAYRVHITKGHQALRLLYWDTPGGIEFANVEVKKKIAIEAGNIAQRKNVCIKQVLD</sequence>
<evidence type="ECO:0000313" key="2">
    <source>
        <dbReference type="Proteomes" id="UP000282195"/>
    </source>
</evidence>
<dbReference type="Proteomes" id="UP000282195">
    <property type="component" value="Chromosome"/>
</dbReference>